<gene>
    <name evidence="1" type="primary">WBGene00277065</name>
</gene>
<keyword evidence="2" id="KW-1185">Reference proteome</keyword>
<dbReference type="PANTHER" id="PTHR22955">
    <property type="entry name" value="RETROTRANSPOSON"/>
    <property type="match status" value="1"/>
</dbReference>
<reference evidence="2" key="1">
    <citation type="journal article" date="2008" name="Nat. Genet.">
        <title>The Pristionchus pacificus genome provides a unique perspective on nematode lifestyle and parasitism.</title>
        <authorList>
            <person name="Dieterich C."/>
            <person name="Clifton S.W."/>
            <person name="Schuster L.N."/>
            <person name="Chinwalla A."/>
            <person name="Delehaunty K."/>
            <person name="Dinkelacker I."/>
            <person name="Fulton L."/>
            <person name="Fulton R."/>
            <person name="Godfrey J."/>
            <person name="Minx P."/>
            <person name="Mitreva M."/>
            <person name="Roeseler W."/>
            <person name="Tian H."/>
            <person name="Witte H."/>
            <person name="Yang S.P."/>
            <person name="Wilson R.K."/>
            <person name="Sommer R.J."/>
        </authorList>
    </citation>
    <scope>NUCLEOTIDE SEQUENCE [LARGE SCALE GENOMIC DNA]</scope>
    <source>
        <strain evidence="2">PS312</strain>
    </source>
</reference>
<name>A0A2A6BYG6_PRIPA</name>
<protein>
    <submittedName>
        <fullName evidence="1">Uncharacterized protein</fullName>
    </submittedName>
</protein>
<evidence type="ECO:0000313" key="2">
    <source>
        <dbReference type="Proteomes" id="UP000005239"/>
    </source>
</evidence>
<dbReference type="Proteomes" id="UP000005239">
    <property type="component" value="Unassembled WGS sequence"/>
</dbReference>
<proteinExistence type="predicted"/>
<accession>A0A2A6BYG6</accession>
<dbReference type="PANTHER" id="PTHR22955:SF65">
    <property type="entry name" value="INTEGRASE CATALYTIC DOMAIN-CONTAINING PROTEIN"/>
    <property type="match status" value="1"/>
</dbReference>
<evidence type="ECO:0000313" key="1">
    <source>
        <dbReference type="EnsemblMetazoa" id="PPA38696.1"/>
    </source>
</evidence>
<dbReference type="InterPro" id="IPR008042">
    <property type="entry name" value="Retrotrans_Pao"/>
</dbReference>
<dbReference type="AlphaFoldDB" id="A0A2A6BYG6"/>
<reference evidence="1" key="2">
    <citation type="submission" date="2022-06" db="UniProtKB">
        <authorList>
            <consortium name="EnsemblMetazoa"/>
        </authorList>
    </citation>
    <scope>IDENTIFICATION</scope>
    <source>
        <strain evidence="1">PS312</strain>
    </source>
</reference>
<organism evidence="1 2">
    <name type="scientific">Pristionchus pacificus</name>
    <name type="common">Parasitic nematode worm</name>
    <dbReference type="NCBI Taxonomy" id="54126"/>
    <lineage>
        <taxon>Eukaryota</taxon>
        <taxon>Metazoa</taxon>
        <taxon>Ecdysozoa</taxon>
        <taxon>Nematoda</taxon>
        <taxon>Chromadorea</taxon>
        <taxon>Rhabditida</taxon>
        <taxon>Rhabditina</taxon>
        <taxon>Diplogasteromorpha</taxon>
        <taxon>Diplogasteroidea</taxon>
        <taxon>Neodiplogasteridae</taxon>
        <taxon>Pristionchus</taxon>
    </lineage>
</organism>
<dbReference type="OrthoDB" id="5872779at2759"/>
<dbReference type="EnsemblMetazoa" id="PPA38696.1">
    <property type="protein sequence ID" value="PPA38696.1"/>
    <property type="gene ID" value="WBGene00277065"/>
</dbReference>
<sequence>MLCLFWIKDLEKPASNSNILVLRFCVTQFGINASPSILNKVIHLQTMSMNLRDYDSNDLSFLSIVPDSDRAKDETQKILGLLWGTTVNRQMTEHENFTISIDRYAHLSDSDEITLVAFSDVSKQVMAACIYRSTNAQPNLLISKTRLEPIKCTSTIPKMELDSLVMAHTLVCFTVEALRKELPDKQIHVYVSPLTQPKQPGVFVANRFKKIHDTRDELASFHPVIYHCLRHIRSVMIESCQDRSDDI</sequence>
<dbReference type="Pfam" id="PF05380">
    <property type="entry name" value="Peptidase_A17"/>
    <property type="match status" value="1"/>
</dbReference>
<accession>A0A8R1UTN8</accession>